<keyword evidence="1" id="KW-0472">Membrane</keyword>
<dbReference type="EMBL" id="LR026963">
    <property type="protein sequence ID" value="VBB69743.1"/>
    <property type="molecule type" value="Genomic_DNA"/>
</dbReference>
<dbReference type="InterPro" id="IPR006143">
    <property type="entry name" value="RND_pump_MFP"/>
</dbReference>
<dbReference type="GO" id="GO:1990281">
    <property type="term" value="C:efflux pump complex"/>
    <property type="evidence" value="ECO:0007669"/>
    <property type="project" value="TreeGrafter"/>
</dbReference>
<organism evidence="3">
    <name type="scientific">invertebrate metagenome</name>
    <dbReference type="NCBI Taxonomy" id="1711999"/>
    <lineage>
        <taxon>unclassified sequences</taxon>
        <taxon>metagenomes</taxon>
        <taxon>organismal metagenomes</taxon>
    </lineage>
</organism>
<feature type="domain" description="CusB-like beta-barrel" evidence="2">
    <location>
        <begin position="210"/>
        <end position="279"/>
    </location>
</feature>
<dbReference type="GO" id="GO:0015562">
    <property type="term" value="F:efflux transmembrane transporter activity"/>
    <property type="evidence" value="ECO:0007669"/>
    <property type="project" value="TreeGrafter"/>
</dbReference>
<dbReference type="Gene3D" id="2.40.30.170">
    <property type="match status" value="1"/>
</dbReference>
<feature type="transmembrane region" description="Helical" evidence="1">
    <location>
        <begin position="6"/>
        <end position="28"/>
    </location>
</feature>
<evidence type="ECO:0000256" key="1">
    <source>
        <dbReference type="SAM" id="Phobius"/>
    </source>
</evidence>
<dbReference type="AlphaFoldDB" id="A0A484HA83"/>
<dbReference type="InterPro" id="IPR058792">
    <property type="entry name" value="Beta-barrel_RND_2"/>
</dbReference>
<gene>
    <name evidence="3" type="ORF">RIEGSTA812A_PEG_1216</name>
</gene>
<dbReference type="Gene3D" id="2.40.50.100">
    <property type="match status" value="1"/>
</dbReference>
<dbReference type="PANTHER" id="PTHR30469:SF29">
    <property type="entry name" value="BLR2860 PROTEIN"/>
    <property type="match status" value="1"/>
</dbReference>
<name>A0A484HA83_9ZZZZ</name>
<evidence type="ECO:0000259" key="2">
    <source>
        <dbReference type="Pfam" id="PF25954"/>
    </source>
</evidence>
<dbReference type="PANTHER" id="PTHR30469">
    <property type="entry name" value="MULTIDRUG RESISTANCE PROTEIN MDTA"/>
    <property type="match status" value="1"/>
</dbReference>
<keyword evidence="1" id="KW-0812">Transmembrane</keyword>
<dbReference type="NCBIfam" id="TIGR01730">
    <property type="entry name" value="RND_mfp"/>
    <property type="match status" value="1"/>
</dbReference>
<sequence>MKGGFLPSLVIAGTTLGLMIIWILSGLISGDTRSTIAPADRTEKAHSIVQQVRVRTIVAETPVTTINISGQTHTNRSVVVKAATAGQVAEVLVEKGEWVAPGQLLVRLKEEERPARLAEARALVHRREVEYEAAKALEQKAFASRIRLAEAQATLNAARAQLAHVQVDLDRTRLRAPFAGVVESCPVAIGDFIVVGGTIATVVDMKKVVVAAAVTERDVAMITPGSVAETVLSNGQRLAGLVSYISKVANTSTRTFPVELSIANDTGTVLVGLTAELYLPRQRRSLHAIPPSALTFDDKTGHVGIKAVTSSSSALVTFFPVSIVTSATNGMLWVAGAALCIPPVVHLIVVGQEFVTVGQQVQAVPEAALESGSPG</sequence>
<protein>
    <submittedName>
        <fullName evidence="3">Membrane-fusion protein</fullName>
    </submittedName>
</protein>
<dbReference type="SUPFAM" id="SSF111369">
    <property type="entry name" value="HlyD-like secretion proteins"/>
    <property type="match status" value="1"/>
</dbReference>
<keyword evidence="1" id="KW-1133">Transmembrane helix</keyword>
<proteinExistence type="predicted"/>
<accession>A0A484HA83</accession>
<evidence type="ECO:0000313" key="3">
    <source>
        <dbReference type="EMBL" id="VBB69743.1"/>
    </source>
</evidence>
<dbReference type="Gene3D" id="1.10.287.470">
    <property type="entry name" value="Helix hairpin bin"/>
    <property type="match status" value="1"/>
</dbReference>
<dbReference type="Pfam" id="PF25954">
    <property type="entry name" value="Beta-barrel_RND_2"/>
    <property type="match status" value="1"/>
</dbReference>
<reference evidence="3" key="1">
    <citation type="submission" date="2018-10" db="EMBL/GenBank/DDBJ databases">
        <authorList>
            <person name="Gruber-Vodicka H."/>
            <person name="Jaeckle O."/>
        </authorList>
    </citation>
    <scope>NUCLEOTIDE SEQUENCE</scope>
</reference>